<gene>
    <name evidence="3" type="ORF">GCM10025790_24120</name>
</gene>
<keyword evidence="1" id="KW-1133">Transmembrane helix</keyword>
<sequence length="195" mass="20906">MNGTLITGIAEATTRPDMTGTYLNYLWISLAVVVVFCALIWLGWRNRKRRQQQIPAPAEIPATLLEAEPEAAAEGMIIGTVKAGDYLDRVAVHQLGLRTHGRIELHTEATTPGVAIFRAGAGNVFIPAADLTTARTGRGMVGKFVERDGVILLGWTLGEAAVETGFRPRRAEEGRALLQALQATGISTVEGETTA</sequence>
<feature type="domain" description="PH" evidence="2">
    <location>
        <begin position="58"/>
        <end position="181"/>
    </location>
</feature>
<evidence type="ECO:0000313" key="4">
    <source>
        <dbReference type="Proteomes" id="UP001500368"/>
    </source>
</evidence>
<evidence type="ECO:0000313" key="3">
    <source>
        <dbReference type="EMBL" id="GAA4925717.1"/>
    </source>
</evidence>
<name>A0ABP9G2J2_9MICC</name>
<dbReference type="InterPro" id="IPR057446">
    <property type="entry name" value="PH_bac"/>
</dbReference>
<dbReference type="Pfam" id="PF25362">
    <property type="entry name" value="bPH_11"/>
    <property type="match status" value="1"/>
</dbReference>
<keyword evidence="4" id="KW-1185">Reference proteome</keyword>
<comment type="caution">
    <text evidence="3">The sequence shown here is derived from an EMBL/GenBank/DDBJ whole genome shotgun (WGS) entry which is preliminary data.</text>
</comment>
<dbReference type="EMBL" id="BAABLW010000007">
    <property type="protein sequence ID" value="GAA4925717.1"/>
    <property type="molecule type" value="Genomic_DNA"/>
</dbReference>
<keyword evidence="1" id="KW-0472">Membrane</keyword>
<reference evidence="4" key="1">
    <citation type="journal article" date="2019" name="Int. J. Syst. Evol. Microbiol.">
        <title>The Global Catalogue of Microorganisms (GCM) 10K type strain sequencing project: providing services to taxonomists for standard genome sequencing and annotation.</title>
        <authorList>
            <consortium name="The Broad Institute Genomics Platform"/>
            <consortium name="The Broad Institute Genome Sequencing Center for Infectious Disease"/>
            <person name="Wu L."/>
            <person name="Ma J."/>
        </authorList>
    </citation>
    <scope>NUCLEOTIDE SEQUENCE [LARGE SCALE GENOMIC DNA]</scope>
    <source>
        <strain evidence="4">JCM 19129</strain>
    </source>
</reference>
<organism evidence="3 4">
    <name type="scientific">Nesterenkonia rhizosphaerae</name>
    <dbReference type="NCBI Taxonomy" id="1348272"/>
    <lineage>
        <taxon>Bacteria</taxon>
        <taxon>Bacillati</taxon>
        <taxon>Actinomycetota</taxon>
        <taxon>Actinomycetes</taxon>
        <taxon>Micrococcales</taxon>
        <taxon>Micrococcaceae</taxon>
        <taxon>Nesterenkonia</taxon>
    </lineage>
</organism>
<dbReference type="RefSeq" id="WP_345478249.1">
    <property type="nucleotide sequence ID" value="NZ_BAABLW010000007.1"/>
</dbReference>
<dbReference type="Proteomes" id="UP001500368">
    <property type="component" value="Unassembled WGS sequence"/>
</dbReference>
<evidence type="ECO:0000256" key="1">
    <source>
        <dbReference type="SAM" id="Phobius"/>
    </source>
</evidence>
<keyword evidence="1" id="KW-0812">Transmembrane</keyword>
<accession>A0ABP9G2J2</accession>
<protein>
    <recommendedName>
        <fullName evidence="2">PH domain-containing protein</fullName>
    </recommendedName>
</protein>
<feature type="transmembrane region" description="Helical" evidence="1">
    <location>
        <begin position="25"/>
        <end position="44"/>
    </location>
</feature>
<proteinExistence type="predicted"/>
<evidence type="ECO:0000259" key="2">
    <source>
        <dbReference type="Pfam" id="PF25362"/>
    </source>
</evidence>